<evidence type="ECO:0000256" key="10">
    <source>
        <dbReference type="ARBA" id="ARBA00022989"/>
    </source>
</evidence>
<dbReference type="Gene3D" id="3.40.50.1820">
    <property type="entry name" value="alpha/beta hydrolase"/>
    <property type="match status" value="1"/>
</dbReference>
<protein>
    <recommendedName>
        <fullName evidence="14">sn-1-specific diacylglycerol lipase</fullName>
        <ecNumber evidence="14">3.1.1.116</ecNumber>
    </recommendedName>
</protein>
<keyword evidence="7" id="KW-0378">Hydrolase</keyword>
<dbReference type="GO" id="GO:0016298">
    <property type="term" value="F:lipase activity"/>
    <property type="evidence" value="ECO:0007669"/>
    <property type="project" value="TreeGrafter"/>
</dbReference>
<dbReference type="InterPro" id="IPR002921">
    <property type="entry name" value="Fungal_lipase-type"/>
</dbReference>
<dbReference type="SUPFAM" id="SSF53474">
    <property type="entry name" value="alpha/beta-Hydrolases"/>
    <property type="match status" value="1"/>
</dbReference>
<dbReference type="PANTHER" id="PTHR45792">
    <property type="entry name" value="DIACYLGLYCEROL LIPASE HOMOLOG-RELATED"/>
    <property type="match status" value="1"/>
</dbReference>
<feature type="region of interest" description="Disordered" evidence="15">
    <location>
        <begin position="389"/>
        <end position="435"/>
    </location>
</feature>
<reference evidence="17 18" key="1">
    <citation type="journal article" date="2012" name="Genome Biol.">
        <title>Genome and low-iron response of an oceanic diatom adapted to chronic iron limitation.</title>
        <authorList>
            <person name="Lommer M."/>
            <person name="Specht M."/>
            <person name="Roy A.S."/>
            <person name="Kraemer L."/>
            <person name="Andreson R."/>
            <person name="Gutowska M.A."/>
            <person name="Wolf J."/>
            <person name="Bergner S.V."/>
            <person name="Schilhabel M.B."/>
            <person name="Klostermeier U.C."/>
            <person name="Beiko R.G."/>
            <person name="Rosenstiel P."/>
            <person name="Hippler M."/>
            <person name="Laroche J."/>
        </authorList>
    </citation>
    <scope>NUCLEOTIDE SEQUENCE [LARGE SCALE GENOMIC DNA]</scope>
    <source>
        <strain evidence="17 18">CCMP1005</strain>
    </source>
</reference>
<keyword evidence="3" id="KW-1003">Cell membrane</keyword>
<keyword evidence="4" id="KW-0597">Phosphoprotein</keyword>
<dbReference type="PANTHER" id="PTHR45792:SF8">
    <property type="entry name" value="DIACYLGLYCEROL LIPASE-ALPHA"/>
    <property type="match status" value="1"/>
</dbReference>
<dbReference type="EC" id="3.1.1.116" evidence="14"/>
<keyword evidence="10" id="KW-1133">Transmembrane helix</keyword>
<sequence>PKMLGYPDSIVEDTEQAAASGSLSVCAVCPWSVRGIEPSRAGRTPRPNAKRTTTQNTTRGRLINMPLPPLLPPLLLGGPASSRLLFAASRATASGLLATCLVRALYRSTPEWLREDESWRALIASSDADDDDGCGGGSPEEMATLSAVLGKLQGLVATGHAVLRGGRRAGRRRRVLRHVLGGSSARRLDDGRSRPLTALEWNVALLAYVQLCGQMRDRHPELRDKLYSSIGADESIQEGDGSEVADGKCANAQAVTAADIEELRFYLEFAVWSYEPDEEKLGTFLMHGPEGREDCDATDVDRGKFGFRLILHRTTAYIDPPEDSDNRNADTIKSRSSKRKVKKPPGRVGYFVAACDARKELLIGIKGTSSLEDLLTDCCGRAVRVDLEGDPHGLNSEDYDGDERVEESCDEDVIETNLNDETSDNDEDSADESDLGGFYLQLSNNIPSTEDGVEIELLEGMVKEDNSEACEKYHERNRLAGPTRGMPRRSDSALLFPTSPCQPHVTAMPSGGAPAGLPLTHECTGIEAEENLSSGKLRGAHEGILHGARQLLTEIDFLIQEYAVDRGYDVVCTGHSLGAGAAALLAVLIRGRYECLTHPQAVESNEDVGTVPVERIRAVTFASPPVLDGTSALNCRKYVTSVVNNSDIVTRSSLSNLDAFLTVLEAVGGRLAEVEMASPDGDNPNDLASRQPGVIASLISLLKKLSEGVDGDLLLSADQMEQILDESASDIAVDQSGVGGNYWGDELGHLLFVPGRVLLLHEPWDPRQRICERSTGEDAADVRARWTDGTADALKFFDLGARGGLVADHLTSSYQRSLKGGVETVLGHNEGSERRMISTLITPHASWNFASDLRLLILALSKENVGHPAKRITNSQHAAWPRAKSQNDQGAAFAIVSEATGIKDADSVTQPRVAIASRTKGDDSAVRRPERTVIWVEVYPPGFHESPALMKEQRFAQSSYRSGAQSDLLSDGRKKRMEHGWCPLRMVVRWNEKAGWYSGGARFGWWKSGGDLGGGPKHVGTIMLRPSGGDVGVKREAGKPDVAGRSSDSMALSHSTGALARSSLATVRGGSGGGRAGT</sequence>
<keyword evidence="9" id="KW-0442">Lipid degradation</keyword>
<evidence type="ECO:0000256" key="5">
    <source>
        <dbReference type="ARBA" id="ARBA00022692"/>
    </source>
</evidence>
<evidence type="ECO:0000256" key="15">
    <source>
        <dbReference type="SAM" id="MobiDB-lite"/>
    </source>
</evidence>
<keyword evidence="5" id="KW-0812">Transmembrane</keyword>
<feature type="compositionally biased region" description="Polar residues" evidence="15">
    <location>
        <begin position="50"/>
        <end position="59"/>
    </location>
</feature>
<feature type="compositionally biased region" description="Acidic residues" evidence="15">
    <location>
        <begin position="397"/>
        <end position="414"/>
    </location>
</feature>
<dbReference type="GO" id="GO:0016042">
    <property type="term" value="P:lipid catabolic process"/>
    <property type="evidence" value="ECO:0007669"/>
    <property type="project" value="UniProtKB-KW"/>
</dbReference>
<comment type="cofactor">
    <cofactor evidence="1">
        <name>Ca(2+)</name>
        <dbReference type="ChEBI" id="CHEBI:29108"/>
    </cofactor>
</comment>
<dbReference type="InterPro" id="IPR052214">
    <property type="entry name" value="DAG_Lipase-Related"/>
</dbReference>
<keyword evidence="12" id="KW-0472">Membrane</keyword>
<feature type="compositionally biased region" description="Basic and acidic residues" evidence="15">
    <location>
        <begin position="324"/>
        <end position="333"/>
    </location>
</feature>
<accession>K0T7A7</accession>
<comment type="caution">
    <text evidence="17">The sequence shown here is derived from an EMBL/GenBank/DDBJ whole genome shotgun (WGS) entry which is preliminary data.</text>
</comment>
<evidence type="ECO:0000256" key="7">
    <source>
        <dbReference type="ARBA" id="ARBA00022801"/>
    </source>
</evidence>
<evidence type="ECO:0000256" key="12">
    <source>
        <dbReference type="ARBA" id="ARBA00023136"/>
    </source>
</evidence>
<keyword evidence="8" id="KW-0106">Calcium</keyword>
<evidence type="ECO:0000256" key="4">
    <source>
        <dbReference type="ARBA" id="ARBA00022553"/>
    </source>
</evidence>
<feature type="compositionally biased region" description="Acidic residues" evidence="15">
    <location>
        <begin position="421"/>
        <end position="434"/>
    </location>
</feature>
<proteinExistence type="predicted"/>
<dbReference type="Proteomes" id="UP000266841">
    <property type="component" value="Unassembled WGS sequence"/>
</dbReference>
<feature type="region of interest" description="Disordered" evidence="15">
    <location>
        <begin position="318"/>
        <end position="344"/>
    </location>
</feature>
<evidence type="ECO:0000313" key="18">
    <source>
        <dbReference type="Proteomes" id="UP000266841"/>
    </source>
</evidence>
<organism evidence="17 18">
    <name type="scientific">Thalassiosira oceanica</name>
    <name type="common">Marine diatom</name>
    <dbReference type="NCBI Taxonomy" id="159749"/>
    <lineage>
        <taxon>Eukaryota</taxon>
        <taxon>Sar</taxon>
        <taxon>Stramenopiles</taxon>
        <taxon>Ochrophyta</taxon>
        <taxon>Bacillariophyta</taxon>
        <taxon>Coscinodiscophyceae</taxon>
        <taxon>Thalassiosirophycidae</taxon>
        <taxon>Thalassiosirales</taxon>
        <taxon>Thalassiosiraceae</taxon>
        <taxon>Thalassiosira</taxon>
    </lineage>
</organism>
<keyword evidence="18" id="KW-1185">Reference proteome</keyword>
<evidence type="ECO:0000256" key="1">
    <source>
        <dbReference type="ARBA" id="ARBA00001913"/>
    </source>
</evidence>
<gene>
    <name evidence="17" type="ORF">THAOC_09602</name>
</gene>
<evidence type="ECO:0000256" key="9">
    <source>
        <dbReference type="ARBA" id="ARBA00022963"/>
    </source>
</evidence>
<feature type="non-terminal residue" evidence="17">
    <location>
        <position position="1"/>
    </location>
</feature>
<keyword evidence="6" id="KW-0479">Metal-binding</keyword>
<comment type="catalytic activity">
    <reaction evidence="13">
        <text>a 1,2-diacyl-sn-glycerol + H2O = a 2-acylglycerol + a fatty acid + H(+)</text>
        <dbReference type="Rhea" id="RHEA:33275"/>
        <dbReference type="ChEBI" id="CHEBI:15377"/>
        <dbReference type="ChEBI" id="CHEBI:15378"/>
        <dbReference type="ChEBI" id="CHEBI:17389"/>
        <dbReference type="ChEBI" id="CHEBI:17815"/>
        <dbReference type="ChEBI" id="CHEBI:28868"/>
        <dbReference type="EC" id="3.1.1.116"/>
    </reaction>
    <physiologicalReaction direction="left-to-right" evidence="13">
        <dbReference type="Rhea" id="RHEA:33276"/>
    </physiologicalReaction>
</comment>
<name>K0T7A7_THAOC</name>
<dbReference type="Pfam" id="PF01764">
    <property type="entry name" value="Lipase_3"/>
    <property type="match status" value="1"/>
</dbReference>
<keyword evidence="11" id="KW-0443">Lipid metabolism</keyword>
<dbReference type="OrthoDB" id="39566at2759"/>
<evidence type="ECO:0000259" key="16">
    <source>
        <dbReference type="Pfam" id="PF01764"/>
    </source>
</evidence>
<dbReference type="EMBL" id="AGNL01010376">
    <property type="protein sequence ID" value="EJK69171.1"/>
    <property type="molecule type" value="Genomic_DNA"/>
</dbReference>
<dbReference type="GO" id="GO:0046872">
    <property type="term" value="F:metal ion binding"/>
    <property type="evidence" value="ECO:0007669"/>
    <property type="project" value="UniProtKB-KW"/>
</dbReference>
<evidence type="ECO:0000256" key="13">
    <source>
        <dbReference type="ARBA" id="ARBA00024531"/>
    </source>
</evidence>
<evidence type="ECO:0000313" key="17">
    <source>
        <dbReference type="EMBL" id="EJK69171.1"/>
    </source>
</evidence>
<dbReference type="GO" id="GO:0005886">
    <property type="term" value="C:plasma membrane"/>
    <property type="evidence" value="ECO:0007669"/>
    <property type="project" value="UniProtKB-SubCell"/>
</dbReference>
<evidence type="ECO:0000256" key="3">
    <source>
        <dbReference type="ARBA" id="ARBA00022475"/>
    </source>
</evidence>
<evidence type="ECO:0000256" key="14">
    <source>
        <dbReference type="ARBA" id="ARBA00026104"/>
    </source>
</evidence>
<evidence type="ECO:0000256" key="8">
    <source>
        <dbReference type="ARBA" id="ARBA00022837"/>
    </source>
</evidence>
<feature type="region of interest" description="Disordered" evidence="15">
    <location>
        <begin position="37"/>
        <end position="63"/>
    </location>
</feature>
<dbReference type="eggNOG" id="ENOG502T9VE">
    <property type="taxonomic scope" value="Eukaryota"/>
</dbReference>
<evidence type="ECO:0000256" key="2">
    <source>
        <dbReference type="ARBA" id="ARBA00004651"/>
    </source>
</evidence>
<feature type="compositionally biased region" description="Basic residues" evidence="15">
    <location>
        <begin position="335"/>
        <end position="344"/>
    </location>
</feature>
<evidence type="ECO:0000256" key="11">
    <source>
        <dbReference type="ARBA" id="ARBA00023098"/>
    </source>
</evidence>
<dbReference type="AlphaFoldDB" id="K0T7A7"/>
<feature type="domain" description="Fungal lipase-type" evidence="16">
    <location>
        <begin position="542"/>
        <end position="654"/>
    </location>
</feature>
<comment type="subcellular location">
    <subcellularLocation>
        <location evidence="2">Cell membrane</location>
        <topology evidence="2">Multi-pass membrane protein</topology>
    </subcellularLocation>
</comment>
<dbReference type="InterPro" id="IPR029058">
    <property type="entry name" value="AB_hydrolase_fold"/>
</dbReference>
<evidence type="ECO:0000256" key="6">
    <source>
        <dbReference type="ARBA" id="ARBA00022723"/>
    </source>
</evidence>